<evidence type="ECO:0000256" key="5">
    <source>
        <dbReference type="ARBA" id="ARBA00022833"/>
    </source>
</evidence>
<feature type="compositionally biased region" description="Basic residues" evidence="8">
    <location>
        <begin position="47"/>
        <end position="76"/>
    </location>
</feature>
<evidence type="ECO:0000256" key="7">
    <source>
        <dbReference type="SAM" id="Coils"/>
    </source>
</evidence>
<evidence type="ECO:0000256" key="4">
    <source>
        <dbReference type="ARBA" id="ARBA00022771"/>
    </source>
</evidence>
<gene>
    <name evidence="10" type="ORF">DBRI00130_LOCUS27751</name>
</gene>
<dbReference type="InterPro" id="IPR017907">
    <property type="entry name" value="Znf_RING_CS"/>
</dbReference>
<dbReference type="PANTHER" id="PTHR12983">
    <property type="entry name" value="RING FINGER 10 FAMILY MEMBER"/>
    <property type="match status" value="1"/>
</dbReference>
<accession>A0A7S4S1N7</accession>
<reference evidence="10" key="1">
    <citation type="submission" date="2021-01" db="EMBL/GenBank/DDBJ databases">
        <authorList>
            <person name="Corre E."/>
            <person name="Pelletier E."/>
            <person name="Niang G."/>
            <person name="Scheremetjew M."/>
            <person name="Finn R."/>
            <person name="Kale V."/>
            <person name="Holt S."/>
            <person name="Cochrane G."/>
            <person name="Meng A."/>
            <person name="Brown T."/>
            <person name="Cohen L."/>
        </authorList>
    </citation>
    <scope>NUCLEOTIDE SEQUENCE</scope>
    <source>
        <strain evidence="10">GSO104</strain>
    </source>
</reference>
<dbReference type="InterPro" id="IPR027370">
    <property type="entry name" value="Znf-RING_euk"/>
</dbReference>
<dbReference type="AlphaFoldDB" id="A0A7S4S1N7"/>
<feature type="compositionally biased region" description="Polar residues" evidence="8">
    <location>
        <begin position="745"/>
        <end position="769"/>
    </location>
</feature>
<evidence type="ECO:0000256" key="1">
    <source>
        <dbReference type="ARBA" id="ARBA00004496"/>
    </source>
</evidence>
<name>A0A7S4S1N7_9STRA</name>
<evidence type="ECO:0000256" key="6">
    <source>
        <dbReference type="PROSITE-ProRule" id="PRU00175"/>
    </source>
</evidence>
<feature type="region of interest" description="Disordered" evidence="8">
    <location>
        <begin position="718"/>
        <end position="780"/>
    </location>
</feature>
<dbReference type="InterPro" id="IPR013083">
    <property type="entry name" value="Znf_RING/FYVE/PHD"/>
</dbReference>
<dbReference type="SMART" id="SM00184">
    <property type="entry name" value="RING"/>
    <property type="match status" value="1"/>
</dbReference>
<feature type="region of interest" description="Disordered" evidence="8">
    <location>
        <begin position="1"/>
        <end position="87"/>
    </location>
</feature>
<feature type="region of interest" description="Disordered" evidence="8">
    <location>
        <begin position="561"/>
        <end position="586"/>
    </location>
</feature>
<feature type="coiled-coil region" evidence="7">
    <location>
        <begin position="358"/>
        <end position="423"/>
    </location>
</feature>
<feature type="region of interest" description="Disordered" evidence="8">
    <location>
        <begin position="888"/>
        <end position="928"/>
    </location>
</feature>
<protein>
    <recommendedName>
        <fullName evidence="9">RING-type domain-containing protein</fullName>
    </recommendedName>
</protein>
<evidence type="ECO:0000256" key="2">
    <source>
        <dbReference type="ARBA" id="ARBA00022490"/>
    </source>
</evidence>
<feature type="compositionally biased region" description="Low complexity" evidence="8">
    <location>
        <begin position="1"/>
        <end position="11"/>
    </location>
</feature>
<evidence type="ECO:0000256" key="8">
    <source>
        <dbReference type="SAM" id="MobiDB-lite"/>
    </source>
</evidence>
<dbReference type="InterPro" id="IPR001841">
    <property type="entry name" value="Znf_RING"/>
</dbReference>
<dbReference type="PROSITE" id="PS50089">
    <property type="entry name" value="ZF_RING_2"/>
    <property type="match status" value="1"/>
</dbReference>
<feature type="region of interest" description="Disordered" evidence="8">
    <location>
        <begin position="447"/>
        <end position="486"/>
    </location>
</feature>
<evidence type="ECO:0000313" key="10">
    <source>
        <dbReference type="EMBL" id="CAE4631681.1"/>
    </source>
</evidence>
<keyword evidence="5" id="KW-0862">Zinc</keyword>
<keyword evidence="2" id="KW-0963">Cytoplasm</keyword>
<dbReference type="EMBL" id="HBNS01035536">
    <property type="protein sequence ID" value="CAE4631681.1"/>
    <property type="molecule type" value="Transcribed_RNA"/>
</dbReference>
<keyword evidence="3" id="KW-0479">Metal-binding</keyword>
<dbReference type="GO" id="GO:0000976">
    <property type="term" value="F:transcription cis-regulatory region binding"/>
    <property type="evidence" value="ECO:0007669"/>
    <property type="project" value="TreeGrafter"/>
</dbReference>
<dbReference type="PANTHER" id="PTHR12983:SF9">
    <property type="entry name" value="E3 UBIQUITIN-PROTEIN LIGASE RNF10"/>
    <property type="match status" value="1"/>
</dbReference>
<dbReference type="GO" id="GO:0005737">
    <property type="term" value="C:cytoplasm"/>
    <property type="evidence" value="ECO:0007669"/>
    <property type="project" value="UniProtKB-SubCell"/>
</dbReference>
<feature type="compositionally biased region" description="Basic residues" evidence="8">
    <location>
        <begin position="473"/>
        <end position="482"/>
    </location>
</feature>
<evidence type="ECO:0000259" key="9">
    <source>
        <dbReference type="PROSITE" id="PS50089"/>
    </source>
</evidence>
<feature type="compositionally biased region" description="Low complexity" evidence="8">
    <location>
        <begin position="816"/>
        <end position="843"/>
    </location>
</feature>
<dbReference type="SUPFAM" id="SSF57850">
    <property type="entry name" value="RING/U-box"/>
    <property type="match status" value="1"/>
</dbReference>
<organism evidence="10">
    <name type="scientific">Ditylum brightwellii</name>
    <dbReference type="NCBI Taxonomy" id="49249"/>
    <lineage>
        <taxon>Eukaryota</taxon>
        <taxon>Sar</taxon>
        <taxon>Stramenopiles</taxon>
        <taxon>Ochrophyta</taxon>
        <taxon>Bacillariophyta</taxon>
        <taxon>Mediophyceae</taxon>
        <taxon>Lithodesmiophycidae</taxon>
        <taxon>Lithodesmiales</taxon>
        <taxon>Lithodesmiaceae</taxon>
        <taxon>Ditylum</taxon>
    </lineage>
</organism>
<dbReference type="PROSITE" id="PS00518">
    <property type="entry name" value="ZF_RING_1"/>
    <property type="match status" value="1"/>
</dbReference>
<dbReference type="InterPro" id="IPR039739">
    <property type="entry name" value="MAG2/RNF10"/>
</dbReference>
<evidence type="ECO:0000256" key="3">
    <source>
        <dbReference type="ARBA" id="ARBA00022723"/>
    </source>
</evidence>
<proteinExistence type="predicted"/>
<dbReference type="Gene3D" id="3.30.40.10">
    <property type="entry name" value="Zinc/RING finger domain, C3HC4 (zinc finger)"/>
    <property type="match status" value="1"/>
</dbReference>
<dbReference type="Pfam" id="PF13445">
    <property type="entry name" value="zf-RING_UBOX"/>
    <property type="match status" value="1"/>
</dbReference>
<feature type="coiled-coil region" evidence="7">
    <location>
        <begin position="665"/>
        <end position="702"/>
    </location>
</feature>
<feature type="domain" description="RING-type" evidence="9">
    <location>
        <begin position="163"/>
        <end position="214"/>
    </location>
</feature>
<sequence length="928" mass="102555">MPSTPNSNTTSKGGGGGGGRRRRTRSGSSNEADSKMDASHLLNFHTTTHHHSSSHSSSHQRSRGGSHHQKKKKQTPKQKQQEEKERQIRQNLSSKFFLHASSTHAFILTRKLCGSSVIPGSSGNTESSRRVCNYNGPDVGVNWTSVRFVRCLIEQTQQDATVCPICLDDYVAPRITKCGHSFCFSCILRHLHSSSSSASSPKMTNMAAKCPCCSVSIECNELRPVQFISVQYPQIQSSMTFKKLHREKGCFTPYLPARQQDGDDEDGVVATVMKRRGPNAAPTSTDSDALYCRFNYVDTDSYIHHLHHDVSSLVFFRKSCCSSSLELFFVEMAVSSVQQSIKMAQDEMVEEEAFKVLYAEEEEELEGHKKKVEKNEMVKRIDIPPLPCAPVVLMEFIEQQKMLQRVEEEEEKQQREHVNELNASLSEMNVDTVAVAAAAATTVDVDDVSSQDLNVNNDDDNDEKPPSTTNTPNKKKKKKNPKKNTLVTIPLIPKGTMYLDDDGTHHHLISTTAVAATDPKKEECKTYQFYQASDGQLCFLSGFNMNCLMEEFSTFRPIMDSSTLESEQQEEDDDDDDDADKQENDNSYHKITIKIKNLAKTHRKNQPLPDEITGKIIQMEKIHVTPDIRKRYTFASHLPLYTDVTFVELDLHAYLSDRTRTKFAKEFASRKKKRLALKRMEKQEEFQMRQKEERRIEALKKRIQRIDPNDEFFHAVVATPEEEEVEGEDAYPSLGDGEDHPPNVDTATSSTGTRHVSNNATGLSSSARIPQQLRQQQQWANHRKKEAFSFRAVCASGGAFPSLSSSATAAQLNSSSSFPALSSSSAPSSAPSSSKSQTGRSAGVWGGGGRGSGNSHRATSSGGTFRSSVGGGAAAAAASSRVTTSMTGRGGLMTLSSSSPQVVVGGKKKKGQKISLFSTGGHRGTGHH</sequence>
<feature type="region of interest" description="Disordered" evidence="8">
    <location>
        <begin position="816"/>
        <end position="870"/>
    </location>
</feature>
<keyword evidence="7" id="KW-0175">Coiled coil</keyword>
<feature type="compositionally biased region" description="Acidic residues" evidence="8">
    <location>
        <begin position="567"/>
        <end position="580"/>
    </location>
</feature>
<comment type="subcellular location">
    <subcellularLocation>
        <location evidence="1">Cytoplasm</location>
    </subcellularLocation>
</comment>
<keyword evidence="4 6" id="KW-0863">Zinc-finger</keyword>
<dbReference type="GO" id="GO:0045944">
    <property type="term" value="P:positive regulation of transcription by RNA polymerase II"/>
    <property type="evidence" value="ECO:0007669"/>
    <property type="project" value="TreeGrafter"/>
</dbReference>
<dbReference type="GO" id="GO:0008270">
    <property type="term" value="F:zinc ion binding"/>
    <property type="evidence" value="ECO:0007669"/>
    <property type="project" value="UniProtKB-KW"/>
</dbReference>
<feature type="compositionally biased region" description="Acidic residues" evidence="8">
    <location>
        <begin position="720"/>
        <end position="729"/>
    </location>
</feature>